<dbReference type="Proteomes" id="UP000001058">
    <property type="component" value="Unassembled WGS sequence"/>
</dbReference>
<dbReference type="InParanoid" id="D8U787"/>
<name>D8U787_VOLCA</name>
<dbReference type="EMBL" id="GL378364">
    <property type="protein sequence ID" value="EFJ44441.1"/>
    <property type="molecule type" value="Genomic_DNA"/>
</dbReference>
<gene>
    <name evidence="1" type="ORF">VOLCADRAFT_95359</name>
</gene>
<evidence type="ECO:0000313" key="2">
    <source>
        <dbReference type="Proteomes" id="UP000001058"/>
    </source>
</evidence>
<organism evidence="2">
    <name type="scientific">Volvox carteri f. nagariensis</name>
    <dbReference type="NCBI Taxonomy" id="3068"/>
    <lineage>
        <taxon>Eukaryota</taxon>
        <taxon>Viridiplantae</taxon>
        <taxon>Chlorophyta</taxon>
        <taxon>core chlorophytes</taxon>
        <taxon>Chlorophyceae</taxon>
        <taxon>CS clade</taxon>
        <taxon>Chlamydomonadales</taxon>
        <taxon>Volvocaceae</taxon>
        <taxon>Volvox</taxon>
    </lineage>
</organism>
<reference evidence="1 2" key="1">
    <citation type="journal article" date="2010" name="Science">
        <title>Genomic analysis of organismal complexity in the multicellular green alga Volvox carteri.</title>
        <authorList>
            <person name="Prochnik S.E."/>
            <person name="Umen J."/>
            <person name="Nedelcu A.M."/>
            <person name="Hallmann A."/>
            <person name="Miller S.M."/>
            <person name="Nishii I."/>
            <person name="Ferris P."/>
            <person name="Kuo A."/>
            <person name="Mitros T."/>
            <person name="Fritz-Laylin L.K."/>
            <person name="Hellsten U."/>
            <person name="Chapman J."/>
            <person name="Simakov O."/>
            <person name="Rensing S.A."/>
            <person name="Terry A."/>
            <person name="Pangilinan J."/>
            <person name="Kapitonov V."/>
            <person name="Jurka J."/>
            <person name="Salamov A."/>
            <person name="Shapiro H."/>
            <person name="Schmutz J."/>
            <person name="Grimwood J."/>
            <person name="Lindquist E."/>
            <person name="Lucas S."/>
            <person name="Grigoriev I.V."/>
            <person name="Schmitt R."/>
            <person name="Kirk D."/>
            <person name="Rokhsar D.S."/>
        </authorList>
    </citation>
    <scope>NUCLEOTIDE SEQUENCE [LARGE SCALE GENOMIC DNA]</scope>
    <source>
        <strain evidence="2">f. Nagariensis / Eve</strain>
    </source>
</reference>
<dbReference type="KEGG" id="vcn:VOLCADRAFT_95359"/>
<proteinExistence type="predicted"/>
<evidence type="ECO:0000313" key="1">
    <source>
        <dbReference type="EMBL" id="EFJ44441.1"/>
    </source>
</evidence>
<dbReference type="AlphaFoldDB" id="D8U787"/>
<dbReference type="GeneID" id="9624785"/>
<keyword evidence="2" id="KW-1185">Reference proteome</keyword>
<accession>D8U787</accession>
<protein>
    <submittedName>
        <fullName evidence="1">Uncharacterized protein</fullName>
    </submittedName>
</protein>
<dbReference type="RefSeq" id="XP_002954548.1">
    <property type="nucleotide sequence ID" value="XM_002954502.1"/>
</dbReference>
<sequence>MAPSIGAHAVFSKSPKRREDYKALCAVLDVLAKTLKPFLVTCWSSRFQCMKDLLPQLKAFLTFLWLDAVNVASSSPAASNVTRPAAPVTGKVTKPAATAYRFPDAGEPALHVQLLVQTNGVFRLMQAQQFKFSEIAGAVAVVQCSLLKMCSQGSTHFLH</sequence>